<comment type="caution">
    <text evidence="1">The sequence shown here is derived from an EMBL/GenBank/DDBJ whole genome shotgun (WGS) entry which is preliminary data.</text>
</comment>
<evidence type="ECO:0000313" key="1">
    <source>
        <dbReference type="EMBL" id="MBD2543683.1"/>
    </source>
</evidence>
<accession>A0ABR8EAC0</accession>
<organism evidence="1 2">
    <name type="scientific">Planktothricoides raciborskii FACHB-1370</name>
    <dbReference type="NCBI Taxonomy" id="2949576"/>
    <lineage>
        <taxon>Bacteria</taxon>
        <taxon>Bacillati</taxon>
        <taxon>Cyanobacteriota</taxon>
        <taxon>Cyanophyceae</taxon>
        <taxon>Oscillatoriophycideae</taxon>
        <taxon>Oscillatoriales</taxon>
        <taxon>Oscillatoriaceae</taxon>
        <taxon>Planktothricoides</taxon>
    </lineage>
</organism>
<gene>
    <name evidence="1" type="ORF">H6G72_07445</name>
</gene>
<evidence type="ECO:0000313" key="2">
    <source>
        <dbReference type="Proteomes" id="UP000641954"/>
    </source>
</evidence>
<keyword evidence="2" id="KW-1185">Reference proteome</keyword>
<sequence>MAIRPYLVGWQRWSKETRFLRIGAIALSLQPNKKPGFYEHFGGVTEIV</sequence>
<name>A0ABR8EAC0_9CYAN</name>
<proteinExistence type="predicted"/>
<dbReference type="EMBL" id="JACJSK010000008">
    <property type="protein sequence ID" value="MBD2543683.1"/>
    <property type="molecule type" value="Genomic_DNA"/>
</dbReference>
<dbReference type="RefSeq" id="WP_190877781.1">
    <property type="nucleotide sequence ID" value="NZ_JACJSK010000008.1"/>
</dbReference>
<reference evidence="1 2" key="1">
    <citation type="journal article" date="2020" name="ISME J.">
        <title>Comparative genomics reveals insights into cyanobacterial evolution and habitat adaptation.</title>
        <authorList>
            <person name="Chen M.Y."/>
            <person name="Teng W.K."/>
            <person name="Zhao L."/>
            <person name="Hu C.X."/>
            <person name="Zhou Y.K."/>
            <person name="Han B.P."/>
            <person name="Song L.R."/>
            <person name="Shu W.S."/>
        </authorList>
    </citation>
    <scope>NUCLEOTIDE SEQUENCE [LARGE SCALE GENOMIC DNA]</scope>
    <source>
        <strain evidence="1 2">FACHB-1370</strain>
    </source>
</reference>
<protein>
    <submittedName>
        <fullName evidence="1">Uncharacterized protein</fullName>
    </submittedName>
</protein>
<dbReference type="Proteomes" id="UP000641954">
    <property type="component" value="Unassembled WGS sequence"/>
</dbReference>